<comment type="similarity">
    <text evidence="2">Belongs to the branched chain amino acid transporter family.</text>
</comment>
<feature type="transmembrane region" description="Helical" evidence="9">
    <location>
        <begin position="235"/>
        <end position="259"/>
    </location>
</feature>
<dbReference type="NCBIfam" id="TIGR00796">
    <property type="entry name" value="livcs"/>
    <property type="match status" value="1"/>
</dbReference>
<evidence type="ECO:0000256" key="7">
    <source>
        <dbReference type="ARBA" id="ARBA00022989"/>
    </source>
</evidence>
<feature type="transmembrane region" description="Helical" evidence="9">
    <location>
        <begin position="90"/>
        <end position="108"/>
    </location>
</feature>
<dbReference type="GO" id="GO:0015188">
    <property type="term" value="F:L-isoleucine transmembrane transporter activity"/>
    <property type="evidence" value="ECO:0007669"/>
    <property type="project" value="TreeGrafter"/>
</dbReference>
<organism evidence="10 11">
    <name type="scientific">Trueperella pyogenes</name>
    <dbReference type="NCBI Taxonomy" id="1661"/>
    <lineage>
        <taxon>Bacteria</taxon>
        <taxon>Bacillati</taxon>
        <taxon>Actinomycetota</taxon>
        <taxon>Actinomycetes</taxon>
        <taxon>Actinomycetales</taxon>
        <taxon>Actinomycetaceae</taxon>
        <taxon>Trueperella</taxon>
    </lineage>
</organism>
<evidence type="ECO:0000256" key="3">
    <source>
        <dbReference type="ARBA" id="ARBA00022448"/>
    </source>
</evidence>
<dbReference type="GO" id="GO:0005304">
    <property type="term" value="F:L-valine transmembrane transporter activity"/>
    <property type="evidence" value="ECO:0007669"/>
    <property type="project" value="TreeGrafter"/>
</dbReference>
<feature type="transmembrane region" description="Helical" evidence="9">
    <location>
        <begin position="203"/>
        <end position="223"/>
    </location>
</feature>
<keyword evidence="8 9" id="KW-0472">Membrane</keyword>
<accession>A0A3S9QMK0</accession>
<dbReference type="GO" id="GO:0015818">
    <property type="term" value="P:isoleucine transport"/>
    <property type="evidence" value="ECO:0007669"/>
    <property type="project" value="TreeGrafter"/>
</dbReference>
<feature type="transmembrane region" description="Helical" evidence="9">
    <location>
        <begin position="128"/>
        <end position="151"/>
    </location>
</feature>
<gene>
    <name evidence="10" type="primary">brnQ</name>
    <name evidence="10" type="ORF">EBQ10_07705</name>
</gene>
<keyword evidence="4" id="KW-1003">Cell membrane</keyword>
<dbReference type="GO" id="GO:0015190">
    <property type="term" value="F:L-leucine transmembrane transporter activity"/>
    <property type="evidence" value="ECO:0007669"/>
    <property type="project" value="TreeGrafter"/>
</dbReference>
<evidence type="ECO:0000256" key="4">
    <source>
        <dbReference type="ARBA" id="ARBA00022475"/>
    </source>
</evidence>
<feature type="transmembrane region" description="Helical" evidence="9">
    <location>
        <begin position="21"/>
        <end position="41"/>
    </location>
</feature>
<protein>
    <submittedName>
        <fullName evidence="10">Branched-chain amino acid transport system II carrier protein</fullName>
    </submittedName>
</protein>
<feature type="transmembrane region" description="Helical" evidence="9">
    <location>
        <begin position="289"/>
        <end position="308"/>
    </location>
</feature>
<feature type="transmembrane region" description="Helical" evidence="9">
    <location>
        <begin position="354"/>
        <end position="376"/>
    </location>
</feature>
<dbReference type="Proteomes" id="UP000275951">
    <property type="component" value="Chromosome"/>
</dbReference>
<evidence type="ECO:0000256" key="1">
    <source>
        <dbReference type="ARBA" id="ARBA00004651"/>
    </source>
</evidence>
<dbReference type="EMBL" id="CP033905">
    <property type="protein sequence ID" value="AZR07188.1"/>
    <property type="molecule type" value="Genomic_DNA"/>
</dbReference>
<keyword evidence="7 9" id="KW-1133">Transmembrane helix</keyword>
<evidence type="ECO:0000313" key="10">
    <source>
        <dbReference type="EMBL" id="AZR07188.1"/>
    </source>
</evidence>
<keyword evidence="5 9" id="KW-0812">Transmembrane</keyword>
<feature type="transmembrane region" description="Helical" evidence="9">
    <location>
        <begin position="163"/>
        <end position="183"/>
    </location>
</feature>
<dbReference type="GO" id="GO:0005886">
    <property type="term" value="C:plasma membrane"/>
    <property type="evidence" value="ECO:0007669"/>
    <property type="project" value="UniProtKB-SubCell"/>
</dbReference>
<dbReference type="AlphaFoldDB" id="A0A3S9QMK0"/>
<dbReference type="InterPro" id="IPR004685">
    <property type="entry name" value="Brnchd-chn_aa_trnsp_Livcs"/>
</dbReference>
<dbReference type="RefSeq" id="WP_108726324.1">
    <property type="nucleotide sequence ID" value="NZ_CP029004.1"/>
</dbReference>
<evidence type="ECO:0000256" key="2">
    <source>
        <dbReference type="ARBA" id="ARBA00008540"/>
    </source>
</evidence>
<dbReference type="GO" id="GO:0015820">
    <property type="term" value="P:L-leucine transport"/>
    <property type="evidence" value="ECO:0007669"/>
    <property type="project" value="TreeGrafter"/>
</dbReference>
<dbReference type="Pfam" id="PF05525">
    <property type="entry name" value="Branch_AA_trans"/>
    <property type="match status" value="1"/>
</dbReference>
<feature type="transmembrane region" description="Helical" evidence="9">
    <location>
        <begin position="422"/>
        <end position="440"/>
    </location>
</feature>
<evidence type="ECO:0000313" key="11">
    <source>
        <dbReference type="Proteomes" id="UP000275951"/>
    </source>
</evidence>
<dbReference type="PANTHER" id="PTHR30588">
    <property type="entry name" value="BRANCHED-CHAIN AMINO ACID TRANSPORT SYSTEM 2 CARRIER PROTEIN"/>
    <property type="match status" value="1"/>
</dbReference>
<reference evidence="10 11" key="1">
    <citation type="submission" date="2018-11" db="EMBL/GenBank/DDBJ databases">
        <title>Multidrug-resistant genes are associated with an 42-kb island TGI1 carrying a complex class 1 integron in a Trueperella pyogenes.</title>
        <authorList>
            <person name="Dong W."/>
        </authorList>
    </citation>
    <scope>NUCLEOTIDE SEQUENCE [LARGE SCALE GENOMIC DNA]</scope>
    <source>
        <strain evidence="10 11">TP4</strain>
    </source>
</reference>
<comment type="subcellular location">
    <subcellularLocation>
        <location evidence="1">Cell membrane</location>
        <topology evidence="1">Multi-pass membrane protein</topology>
    </subcellularLocation>
</comment>
<feature type="transmembrane region" description="Helical" evidence="9">
    <location>
        <begin position="320"/>
        <end position="342"/>
    </location>
</feature>
<name>A0A3S9QMK0_9ACTO</name>
<evidence type="ECO:0000256" key="5">
    <source>
        <dbReference type="ARBA" id="ARBA00022692"/>
    </source>
</evidence>
<keyword evidence="3" id="KW-0813">Transport</keyword>
<feature type="transmembrane region" description="Helical" evidence="9">
    <location>
        <begin position="47"/>
        <end position="69"/>
    </location>
</feature>
<evidence type="ECO:0000256" key="8">
    <source>
        <dbReference type="ARBA" id="ARBA00023136"/>
    </source>
</evidence>
<sequence length="448" mass="47133">MTKKAASQLTTRTPSPIIVGFALFAMFFGAGNLIFPVMIGVESGANLLPVLAGFLLTGVALPILAMIVISTETARELRLGGVAMRIGRPAGFLFTLAIFLSTGMLYAVPRVATVAYEMSTRPFIPDSALTTGTPLLVFTLVFFAVITLFLLNPTRVVGRVGGILTPLLLGFLALLIVVAIVRLPQIISEGGYPAPLTTGIVKGYYTMDALGAFVFGVVIVAELKKRGADTRPERIRGMVSAGLVAGACLALVYVGLAVVGSRYGGQAFTNGAEVLASVAGQMFGSLGQVIFGAITLLACLTTAIGLLTASTTYFTRLLRVVPRSAVIAIQIVISIALANLGLEKILDVVAPLNQFIYPVAIVLIVLGVFEFVLPFALDWAYKLGAFAAAVVAFGEAGLLAAPERFSVIEPVVNALPFADLKMAWTVPALVAIVAGLVFDARRRMPRRV</sequence>
<proteinExistence type="inferred from homology"/>
<dbReference type="PANTHER" id="PTHR30588:SF0">
    <property type="entry name" value="BRANCHED-CHAIN AMINO ACID PERMEASE BRNQ"/>
    <property type="match status" value="1"/>
</dbReference>
<keyword evidence="6" id="KW-0029">Amino-acid transport</keyword>
<evidence type="ECO:0000256" key="6">
    <source>
        <dbReference type="ARBA" id="ARBA00022970"/>
    </source>
</evidence>
<evidence type="ECO:0000256" key="9">
    <source>
        <dbReference type="SAM" id="Phobius"/>
    </source>
</evidence>
<feature type="transmembrane region" description="Helical" evidence="9">
    <location>
        <begin position="383"/>
        <end position="402"/>
    </location>
</feature>